<feature type="binding site" evidence="8">
    <location>
        <position position="257"/>
    </location>
    <ligand>
        <name>Mn(2+)</name>
        <dbReference type="ChEBI" id="CHEBI:29035"/>
        <label>1</label>
    </ligand>
</feature>
<dbReference type="SUPFAM" id="SSF52949">
    <property type="entry name" value="Macro domain-like"/>
    <property type="match status" value="1"/>
</dbReference>
<sequence length="485" mass="50078">MTSLNATSDIVTSIEADALILGVDAEGTILAHPQLPTEAVAPLQAAAELLDVKGACCSTTVLPGSGTSARRVVLVGVGDGSARSLREAAGTAARCCGTDPDTVVVAIPAADDDGYAAIAEGAVLGAYTFRDYKTDAEPAEGEEPWAGTDWLVAGASDAAIDRASILVAAIAGVRDLVNTPPRDMYPGAVAAIAQELGSKVGVDVQVWEPEQLAKEGFGGILGVGMGSSRLPRLVRVEWKPADSKGHVALVGKGITFDTGGISLKPPKGMETMKSDMSGSAVVLHATLAAARAQLPVTVTAWLCLAENMPSGTAQRPSDVIKIYGGRTVEVMNTDAEGRLVMADGLAKAIEEKPDMVLDVATLTGAQGVALGSRTSGVMGDEAIRTAVVEAAERAGEDFWPMPLPGHLRKALDSQVADLKNIGDPMGGMLSAGLFLKEFVGDTPWAHLDIARPAFNEDAPWGWTTKGATGHSVRTLLELFTAHAQA</sequence>
<dbReference type="InterPro" id="IPR000819">
    <property type="entry name" value="Peptidase_M17_C"/>
</dbReference>
<evidence type="ECO:0000313" key="11">
    <source>
        <dbReference type="Proteomes" id="UP001304125"/>
    </source>
</evidence>
<feature type="binding site" evidence="8">
    <location>
        <position position="275"/>
    </location>
    <ligand>
        <name>Mn(2+)</name>
        <dbReference type="ChEBI" id="CHEBI:29035"/>
        <label>2</label>
    </ligand>
</feature>
<evidence type="ECO:0000256" key="2">
    <source>
        <dbReference type="ARBA" id="ARBA00000967"/>
    </source>
</evidence>
<proteinExistence type="inferred from homology"/>
<dbReference type="InterPro" id="IPR008283">
    <property type="entry name" value="Peptidase_M17_N"/>
</dbReference>
<dbReference type="EC" id="3.4.11.1" evidence="8"/>
<dbReference type="EMBL" id="CP134879">
    <property type="protein sequence ID" value="WNM25661.1"/>
    <property type="molecule type" value="Genomic_DNA"/>
</dbReference>
<feature type="binding site" evidence="8">
    <location>
        <position position="336"/>
    </location>
    <ligand>
        <name>Mn(2+)</name>
        <dbReference type="ChEBI" id="CHEBI:29035"/>
        <label>2</label>
    </ligand>
</feature>
<evidence type="ECO:0000256" key="5">
    <source>
        <dbReference type="ARBA" id="ARBA00022670"/>
    </source>
</evidence>
<comment type="catalytic activity">
    <reaction evidence="1 8">
        <text>Release of an N-terminal amino acid, Xaa-|-Yaa-, in which Xaa is preferably Leu, but may be other amino acids including Pro although not Arg or Lys, and Yaa may be Pro. Amino acid amides and methyl esters are also readily hydrolyzed, but rates on arylamides are exceedingly low.</text>
        <dbReference type="EC" id="3.4.11.1"/>
    </reaction>
</comment>
<comment type="cofactor">
    <cofactor evidence="8">
        <name>Mn(2+)</name>
        <dbReference type="ChEBI" id="CHEBI:29035"/>
    </cofactor>
    <text evidence="8">Binds 2 manganese ions per subunit.</text>
</comment>
<dbReference type="InterPro" id="IPR043472">
    <property type="entry name" value="Macro_dom-like"/>
</dbReference>
<evidence type="ECO:0000256" key="7">
    <source>
        <dbReference type="ARBA" id="ARBA00049972"/>
    </source>
</evidence>
<keyword evidence="8" id="KW-0464">Manganese</keyword>
<dbReference type="Pfam" id="PF00883">
    <property type="entry name" value="Peptidase_M17"/>
    <property type="match status" value="1"/>
</dbReference>
<evidence type="ECO:0000256" key="6">
    <source>
        <dbReference type="ARBA" id="ARBA00022801"/>
    </source>
</evidence>
<keyword evidence="8" id="KW-0479">Metal-binding</keyword>
<dbReference type="GO" id="GO:0030145">
    <property type="term" value="F:manganese ion binding"/>
    <property type="evidence" value="ECO:0007669"/>
    <property type="project" value="UniProtKB-UniRule"/>
</dbReference>
<keyword evidence="5 8" id="KW-0645">Protease</keyword>
<evidence type="ECO:0000256" key="8">
    <source>
        <dbReference type="HAMAP-Rule" id="MF_00181"/>
    </source>
</evidence>
<keyword evidence="8" id="KW-0963">Cytoplasm</keyword>
<name>A0AA96FBR8_9MICO</name>
<dbReference type="AlphaFoldDB" id="A0AA96FBR8"/>
<dbReference type="SUPFAM" id="SSF53187">
    <property type="entry name" value="Zn-dependent exopeptidases"/>
    <property type="match status" value="1"/>
</dbReference>
<keyword evidence="4 8" id="KW-0031">Aminopeptidase</keyword>
<dbReference type="GO" id="GO:0005737">
    <property type="term" value="C:cytoplasm"/>
    <property type="evidence" value="ECO:0007669"/>
    <property type="project" value="UniProtKB-SubCell"/>
</dbReference>
<gene>
    <name evidence="8" type="primary">pepA</name>
    <name evidence="10" type="ORF">RN606_05795</name>
</gene>
<dbReference type="GO" id="GO:0070006">
    <property type="term" value="F:metalloaminopeptidase activity"/>
    <property type="evidence" value="ECO:0007669"/>
    <property type="project" value="InterPro"/>
</dbReference>
<organism evidence="10 11">
    <name type="scientific">Demequina capsici</name>
    <dbReference type="NCBI Taxonomy" id="3075620"/>
    <lineage>
        <taxon>Bacteria</taxon>
        <taxon>Bacillati</taxon>
        <taxon>Actinomycetota</taxon>
        <taxon>Actinomycetes</taxon>
        <taxon>Micrococcales</taxon>
        <taxon>Demequinaceae</taxon>
        <taxon>Demequina</taxon>
    </lineage>
</organism>
<evidence type="ECO:0000256" key="4">
    <source>
        <dbReference type="ARBA" id="ARBA00022438"/>
    </source>
</evidence>
<keyword evidence="6 8" id="KW-0378">Hydrolase</keyword>
<comment type="function">
    <text evidence="7 8">Presumably involved in the processing and regular turnover of intracellular proteins. Catalyzes the removal of unsubstituted N-terminal amino acids from various peptides.</text>
</comment>
<feature type="domain" description="Cytosol aminopeptidase" evidence="9">
    <location>
        <begin position="332"/>
        <end position="339"/>
    </location>
</feature>
<dbReference type="RefSeq" id="WP_313500960.1">
    <property type="nucleotide sequence ID" value="NZ_CP134879.1"/>
</dbReference>
<dbReference type="Proteomes" id="UP001304125">
    <property type="component" value="Chromosome"/>
</dbReference>
<reference evidence="10 11" key="1">
    <citation type="submission" date="2023-09" db="EMBL/GenBank/DDBJ databases">
        <title>Demequina sp. a novel bacteria isolated from Capsicum annuum.</title>
        <authorList>
            <person name="Humaira Z."/>
            <person name="Lee J."/>
            <person name="Cho D."/>
        </authorList>
    </citation>
    <scope>NUCLEOTIDE SEQUENCE [LARGE SCALE GENOMIC DNA]</scope>
    <source>
        <strain evidence="10 11">OYTSA14</strain>
    </source>
</reference>
<feature type="active site" evidence="8">
    <location>
        <position position="264"/>
    </location>
</feature>
<feature type="active site" evidence="8">
    <location>
        <position position="338"/>
    </location>
</feature>
<evidence type="ECO:0000259" key="9">
    <source>
        <dbReference type="PROSITE" id="PS00631"/>
    </source>
</evidence>
<dbReference type="InterPro" id="IPR023042">
    <property type="entry name" value="Peptidase_M17_leu_NH2_pept"/>
</dbReference>
<comment type="catalytic activity">
    <reaction evidence="2 8">
        <text>Release of an N-terminal amino acid, preferentially leucine, but not glutamic or aspartic acids.</text>
        <dbReference type="EC" id="3.4.11.10"/>
    </reaction>
</comment>
<accession>A0AA96FBR8</accession>
<dbReference type="PANTHER" id="PTHR11963">
    <property type="entry name" value="LEUCINE AMINOPEPTIDASE-RELATED"/>
    <property type="match status" value="1"/>
</dbReference>
<dbReference type="NCBIfam" id="NF002073">
    <property type="entry name" value="PRK00913.1-2"/>
    <property type="match status" value="1"/>
</dbReference>
<dbReference type="PRINTS" id="PR00481">
    <property type="entry name" value="LAMNOPPTDASE"/>
</dbReference>
<dbReference type="HAMAP" id="MF_00181">
    <property type="entry name" value="Cytosol_peptidase_M17"/>
    <property type="match status" value="1"/>
</dbReference>
<dbReference type="PANTHER" id="PTHR11963:SF23">
    <property type="entry name" value="CYTOSOL AMINOPEPTIDASE"/>
    <property type="match status" value="1"/>
</dbReference>
<dbReference type="PROSITE" id="PS00631">
    <property type="entry name" value="CYTOSOL_AP"/>
    <property type="match status" value="1"/>
</dbReference>
<dbReference type="GO" id="GO:0006508">
    <property type="term" value="P:proteolysis"/>
    <property type="evidence" value="ECO:0007669"/>
    <property type="project" value="UniProtKB-KW"/>
</dbReference>
<dbReference type="EC" id="3.4.11.10" evidence="8"/>
<comment type="similarity">
    <text evidence="3 8">Belongs to the peptidase M17 family.</text>
</comment>
<feature type="binding site" evidence="8">
    <location>
        <position position="257"/>
    </location>
    <ligand>
        <name>Mn(2+)</name>
        <dbReference type="ChEBI" id="CHEBI:29035"/>
        <label>2</label>
    </ligand>
</feature>
<dbReference type="InterPro" id="IPR011356">
    <property type="entry name" value="Leucine_aapep/pepB"/>
</dbReference>
<keyword evidence="11" id="KW-1185">Reference proteome</keyword>
<protein>
    <recommendedName>
        <fullName evidence="8">Probable cytosol aminopeptidase</fullName>
        <ecNumber evidence="8">3.4.11.1</ecNumber>
    </recommendedName>
    <alternativeName>
        <fullName evidence="8">Leucine aminopeptidase</fullName>
        <shortName evidence="8">LAP</shortName>
        <ecNumber evidence="8">3.4.11.10</ecNumber>
    </alternativeName>
    <alternativeName>
        <fullName evidence="8">Leucyl aminopeptidase</fullName>
    </alternativeName>
</protein>
<evidence type="ECO:0000313" key="10">
    <source>
        <dbReference type="EMBL" id="WNM25661.1"/>
    </source>
</evidence>
<dbReference type="Gene3D" id="3.40.630.10">
    <property type="entry name" value="Zn peptidases"/>
    <property type="match status" value="1"/>
</dbReference>
<feature type="binding site" evidence="8">
    <location>
        <position position="334"/>
    </location>
    <ligand>
        <name>Mn(2+)</name>
        <dbReference type="ChEBI" id="CHEBI:29035"/>
        <label>1</label>
    </ligand>
</feature>
<dbReference type="Gene3D" id="3.40.220.10">
    <property type="entry name" value="Leucine Aminopeptidase, subunit E, domain 1"/>
    <property type="match status" value="1"/>
</dbReference>
<comment type="subcellular location">
    <subcellularLocation>
        <location evidence="8">Cytoplasm</location>
    </subcellularLocation>
</comment>
<evidence type="ECO:0000256" key="3">
    <source>
        <dbReference type="ARBA" id="ARBA00009528"/>
    </source>
</evidence>
<feature type="binding site" evidence="8">
    <location>
        <position position="336"/>
    </location>
    <ligand>
        <name>Mn(2+)</name>
        <dbReference type="ChEBI" id="CHEBI:29035"/>
        <label>1</label>
    </ligand>
</feature>
<evidence type="ECO:0000256" key="1">
    <source>
        <dbReference type="ARBA" id="ARBA00000135"/>
    </source>
</evidence>
<feature type="binding site" evidence="8">
    <location>
        <position position="252"/>
    </location>
    <ligand>
        <name>Mn(2+)</name>
        <dbReference type="ChEBI" id="CHEBI:29035"/>
        <label>2</label>
    </ligand>
</feature>
<dbReference type="CDD" id="cd00433">
    <property type="entry name" value="Peptidase_M17"/>
    <property type="match status" value="1"/>
</dbReference>
<dbReference type="Pfam" id="PF02789">
    <property type="entry name" value="Peptidase_M17_N"/>
    <property type="match status" value="1"/>
</dbReference>